<dbReference type="InterPro" id="IPR036514">
    <property type="entry name" value="SGNH_hydro_sf"/>
</dbReference>
<feature type="transmembrane region" description="Helical" evidence="8">
    <location>
        <begin position="169"/>
        <end position="186"/>
    </location>
</feature>
<evidence type="ECO:0000256" key="7">
    <source>
        <dbReference type="ARBA" id="ARBA00023315"/>
    </source>
</evidence>
<comment type="caution">
    <text evidence="10">The sequence shown here is derived from an EMBL/GenBank/DDBJ whole genome shotgun (WGS) entry which is preliminary data.</text>
</comment>
<evidence type="ECO:0000313" key="10">
    <source>
        <dbReference type="EMBL" id="OUQ10677.1"/>
    </source>
</evidence>
<evidence type="ECO:0000256" key="8">
    <source>
        <dbReference type="SAM" id="Phobius"/>
    </source>
</evidence>
<organism evidence="10 11">
    <name type="scientific">Enterococcus cecorum</name>
    <dbReference type="NCBI Taxonomy" id="44008"/>
    <lineage>
        <taxon>Bacteria</taxon>
        <taxon>Bacillati</taxon>
        <taxon>Bacillota</taxon>
        <taxon>Bacilli</taxon>
        <taxon>Lactobacillales</taxon>
        <taxon>Enterococcaceae</taxon>
        <taxon>Enterococcus</taxon>
    </lineage>
</organism>
<dbReference type="InterPro" id="IPR002656">
    <property type="entry name" value="Acyl_transf_3_dom"/>
</dbReference>
<protein>
    <submittedName>
        <fullName evidence="10">Acetyltransferase</fullName>
    </submittedName>
</protein>
<keyword evidence="6 8" id="KW-0472">Membrane</keyword>
<feature type="transmembrane region" description="Helical" evidence="8">
    <location>
        <begin position="380"/>
        <end position="398"/>
    </location>
</feature>
<dbReference type="PANTHER" id="PTHR23028">
    <property type="entry name" value="ACETYLTRANSFERASE"/>
    <property type="match status" value="1"/>
</dbReference>
<gene>
    <name evidence="10" type="ORF">B5E88_05585</name>
</gene>
<name>A0A1Y4QZG3_9ENTE</name>
<dbReference type="InterPro" id="IPR050879">
    <property type="entry name" value="Acyltransferase_3"/>
</dbReference>
<dbReference type="PANTHER" id="PTHR23028:SF53">
    <property type="entry name" value="ACYL_TRANSF_3 DOMAIN-CONTAINING PROTEIN"/>
    <property type="match status" value="1"/>
</dbReference>
<dbReference type="Gene3D" id="3.40.50.1110">
    <property type="entry name" value="SGNH hydrolase"/>
    <property type="match status" value="1"/>
</dbReference>
<comment type="subcellular location">
    <subcellularLocation>
        <location evidence="1">Cell membrane</location>
        <topology evidence="1">Multi-pass membrane protein</topology>
    </subcellularLocation>
</comment>
<dbReference type="RefSeq" id="WP_047242918.1">
    <property type="nucleotide sequence ID" value="NZ_CP144502.1"/>
</dbReference>
<dbReference type="Proteomes" id="UP000196074">
    <property type="component" value="Unassembled WGS sequence"/>
</dbReference>
<evidence type="ECO:0000313" key="11">
    <source>
        <dbReference type="Proteomes" id="UP000196074"/>
    </source>
</evidence>
<feature type="transmembrane region" description="Helical" evidence="8">
    <location>
        <begin position="303"/>
        <end position="321"/>
    </location>
</feature>
<feature type="transmembrane region" description="Helical" evidence="8">
    <location>
        <begin position="235"/>
        <end position="253"/>
    </location>
</feature>
<feature type="transmembrane region" description="Helical" evidence="8">
    <location>
        <begin position="76"/>
        <end position="94"/>
    </location>
</feature>
<dbReference type="SUPFAM" id="SSF52266">
    <property type="entry name" value="SGNH hydrolase"/>
    <property type="match status" value="1"/>
</dbReference>
<evidence type="ECO:0000256" key="4">
    <source>
        <dbReference type="ARBA" id="ARBA00022692"/>
    </source>
</evidence>
<dbReference type="GO" id="GO:0009103">
    <property type="term" value="P:lipopolysaccharide biosynthetic process"/>
    <property type="evidence" value="ECO:0007669"/>
    <property type="project" value="TreeGrafter"/>
</dbReference>
<dbReference type="GO" id="GO:0005886">
    <property type="term" value="C:plasma membrane"/>
    <property type="evidence" value="ECO:0007669"/>
    <property type="project" value="UniProtKB-SubCell"/>
</dbReference>
<feature type="domain" description="Acyltransferase 3" evidence="9">
    <location>
        <begin position="9"/>
        <end position="340"/>
    </location>
</feature>
<evidence type="ECO:0000256" key="6">
    <source>
        <dbReference type="ARBA" id="ARBA00023136"/>
    </source>
</evidence>
<keyword evidence="2" id="KW-1003">Cell membrane</keyword>
<keyword evidence="3 10" id="KW-0808">Transferase</keyword>
<dbReference type="GO" id="GO:0016747">
    <property type="term" value="F:acyltransferase activity, transferring groups other than amino-acyl groups"/>
    <property type="evidence" value="ECO:0007669"/>
    <property type="project" value="InterPro"/>
</dbReference>
<feature type="transmembrane region" description="Helical" evidence="8">
    <location>
        <begin position="259"/>
        <end position="282"/>
    </location>
</feature>
<sequence length="610" mass="69940">MNTKHRYITGFDGIRTIAVLGVIFYHLFPNTIKGGYLGVPVFFVISGYLIIDLLRQEWESNQKIHLKAFYFRRIKRLYPALIGLLVLCASYITLFQRNLLNNLRGVVFSSLLYFNNYWQIDNKLSYFDRFHNPDPFTHLWSLSVEAQNYLVLPILLVLFYKLGRKKDRVAGIFLLGSLASAIWMAIQFKPGVDPTAVYDGTFSRSFSMWLGASLAIFWPSNHLRASISKKAEKTLNRAGWLALLAIILSFFTLSAQSNFLYYGGMYIVSLFAAILVAVTAHPGADFNRYLSNPIFNYIGKRSYGIYLYQFPIMIFYESAVKNINHRLWLHTLIEIALILVMSELSYRLIEVPCRRYDYSQLPVRFKQWVKLPAYAWKKMVCVPLAIVFAVALFGIFTAPANQKNDAQKAFEANIAKNKKAADATKNTDGATEVMHATNEIANKYHLTDTQLLKAQQMNITMIGDSVMLGTVEEMKEVFPNVVLDADIGRQLYTAKKTINELKKKKLLADTIVIGLGTNGVYTEEDFQNMMKAIGSKRKVYLINVYVPTQRWQGDVNRFLESMAQKYKNITLIDWYDEAKAHEDWFEEDETHLKDNGQVGYVAFIAQNVLK</sequence>
<evidence type="ECO:0000259" key="9">
    <source>
        <dbReference type="Pfam" id="PF01757"/>
    </source>
</evidence>
<feature type="transmembrane region" description="Helical" evidence="8">
    <location>
        <begin position="327"/>
        <end position="346"/>
    </location>
</feature>
<feature type="transmembrane region" description="Helical" evidence="8">
    <location>
        <begin position="206"/>
        <end position="223"/>
    </location>
</feature>
<evidence type="ECO:0000256" key="5">
    <source>
        <dbReference type="ARBA" id="ARBA00022989"/>
    </source>
</evidence>
<feature type="transmembrane region" description="Helical" evidence="8">
    <location>
        <begin position="146"/>
        <end position="162"/>
    </location>
</feature>
<keyword evidence="4 8" id="KW-0812">Transmembrane</keyword>
<reference evidence="11" key="1">
    <citation type="submission" date="2017-04" db="EMBL/GenBank/DDBJ databases">
        <title>Function of individual gut microbiota members based on whole genome sequencing of pure cultures obtained from chicken caecum.</title>
        <authorList>
            <person name="Medvecky M."/>
            <person name="Cejkova D."/>
            <person name="Polansky O."/>
            <person name="Karasova D."/>
            <person name="Kubasova T."/>
            <person name="Cizek A."/>
            <person name="Rychlik I."/>
        </authorList>
    </citation>
    <scope>NUCLEOTIDE SEQUENCE [LARGE SCALE GENOMIC DNA]</scope>
    <source>
        <strain evidence="11">An144</strain>
    </source>
</reference>
<evidence type="ECO:0000256" key="3">
    <source>
        <dbReference type="ARBA" id="ARBA00022679"/>
    </source>
</evidence>
<keyword evidence="7" id="KW-0012">Acyltransferase</keyword>
<keyword evidence="5 8" id="KW-1133">Transmembrane helix</keyword>
<evidence type="ECO:0000256" key="2">
    <source>
        <dbReference type="ARBA" id="ARBA00022475"/>
    </source>
</evidence>
<dbReference type="CDD" id="cd01840">
    <property type="entry name" value="SGNH_hydrolase_yrhL_like"/>
    <property type="match status" value="1"/>
</dbReference>
<evidence type="ECO:0000256" key="1">
    <source>
        <dbReference type="ARBA" id="ARBA00004651"/>
    </source>
</evidence>
<dbReference type="AlphaFoldDB" id="A0A1Y4QZG3"/>
<dbReference type="Pfam" id="PF01757">
    <property type="entry name" value="Acyl_transf_3"/>
    <property type="match status" value="1"/>
</dbReference>
<feature type="transmembrane region" description="Helical" evidence="8">
    <location>
        <begin position="7"/>
        <end position="28"/>
    </location>
</feature>
<dbReference type="EMBL" id="NFLC01000008">
    <property type="protein sequence ID" value="OUQ10677.1"/>
    <property type="molecule type" value="Genomic_DNA"/>
</dbReference>
<proteinExistence type="predicted"/>
<accession>A0A1Y4QZG3</accession>
<feature type="transmembrane region" description="Helical" evidence="8">
    <location>
        <begin position="34"/>
        <end position="55"/>
    </location>
</feature>